<dbReference type="SFLD" id="SFLDG01168">
    <property type="entry name" value="Ferric_reductase_subgroup_(FRE"/>
    <property type="match status" value="1"/>
</dbReference>
<feature type="transmembrane region" description="Helical" evidence="15">
    <location>
        <begin position="164"/>
        <end position="184"/>
    </location>
</feature>
<dbReference type="EMBL" id="HQ599253">
    <property type="protein sequence ID" value="ADR70886.1"/>
    <property type="molecule type" value="mRNA"/>
</dbReference>
<dbReference type="InterPro" id="IPR017927">
    <property type="entry name" value="FAD-bd_FR_type"/>
</dbReference>
<evidence type="ECO:0000313" key="18">
    <source>
        <dbReference type="EMBL" id="OAY62259.1"/>
    </source>
</evidence>
<keyword evidence="5 15" id="KW-0812">Transmembrane</keyword>
<feature type="transmembrane region" description="Helical" evidence="15">
    <location>
        <begin position="54"/>
        <end position="83"/>
    </location>
</feature>
<comment type="similarity">
    <text evidence="3">Belongs to the ferric reductase (FRE) family.</text>
</comment>
<dbReference type="GO" id="GO:0046872">
    <property type="term" value="F:metal ion binding"/>
    <property type="evidence" value="ECO:0007669"/>
    <property type="project" value="UniProtKB-KW"/>
</dbReference>
<dbReference type="Gramene" id="Manes.01G254300.1.v8.1">
    <property type="protein sequence ID" value="Manes.01G254300.1.v8.1.CDS"/>
    <property type="gene ID" value="Manes.01G254300.v8.1"/>
</dbReference>
<dbReference type="InterPro" id="IPR013121">
    <property type="entry name" value="Fe_red_NAD-bd_6"/>
</dbReference>
<dbReference type="Proteomes" id="UP000091857">
    <property type="component" value="Chromosome 1"/>
</dbReference>
<keyword evidence="4" id="KW-0813">Transport</keyword>
<feature type="transmembrane region" description="Helical" evidence="15">
    <location>
        <begin position="109"/>
        <end position="135"/>
    </location>
</feature>
<feature type="transmembrane region" description="Helical" evidence="15">
    <location>
        <begin position="294"/>
        <end position="313"/>
    </location>
</feature>
<comment type="catalytic activity">
    <reaction evidence="13">
        <text>2 a Fe(II)-siderophore + NAD(+) + H(+) = 2 a Fe(III)-siderophore + NADH</text>
        <dbReference type="Rhea" id="RHEA:15061"/>
        <dbReference type="Rhea" id="RHEA-COMP:11342"/>
        <dbReference type="Rhea" id="RHEA-COMP:11344"/>
        <dbReference type="ChEBI" id="CHEBI:15378"/>
        <dbReference type="ChEBI" id="CHEBI:29033"/>
        <dbReference type="ChEBI" id="CHEBI:29034"/>
        <dbReference type="ChEBI" id="CHEBI:57540"/>
        <dbReference type="ChEBI" id="CHEBI:57945"/>
        <dbReference type="EC" id="1.16.1.7"/>
    </reaction>
</comment>
<dbReference type="CDD" id="cd06186">
    <property type="entry name" value="NOX_Duox_like_FAD_NADP"/>
    <property type="match status" value="1"/>
</dbReference>
<evidence type="ECO:0000256" key="1">
    <source>
        <dbReference type="ARBA" id="ARBA00001974"/>
    </source>
</evidence>
<dbReference type="Pfam" id="PF08030">
    <property type="entry name" value="NAD_binding_6"/>
    <property type="match status" value="1"/>
</dbReference>
<evidence type="ECO:0000256" key="14">
    <source>
        <dbReference type="ARBA" id="ARBA00066905"/>
    </source>
</evidence>
<dbReference type="OrthoDB" id="167398at2759"/>
<evidence type="ECO:0000256" key="15">
    <source>
        <dbReference type="SAM" id="Phobius"/>
    </source>
</evidence>
<dbReference type="OMA" id="GHMVIAI"/>
<proteinExistence type="evidence at transcript level"/>
<organism evidence="17">
    <name type="scientific">Manihot esculenta</name>
    <name type="common">Cassava</name>
    <name type="synonym">Jatropha manihot</name>
    <dbReference type="NCBI Taxonomy" id="3983"/>
    <lineage>
        <taxon>Eukaryota</taxon>
        <taxon>Viridiplantae</taxon>
        <taxon>Streptophyta</taxon>
        <taxon>Embryophyta</taxon>
        <taxon>Tracheophyta</taxon>
        <taxon>Spermatophyta</taxon>
        <taxon>Magnoliopsida</taxon>
        <taxon>eudicotyledons</taxon>
        <taxon>Gunneridae</taxon>
        <taxon>Pentapetalae</taxon>
        <taxon>rosids</taxon>
        <taxon>fabids</taxon>
        <taxon>Malpighiales</taxon>
        <taxon>Euphorbiaceae</taxon>
        <taxon>Crotonoideae</taxon>
        <taxon>Manihoteae</taxon>
        <taxon>Manihot</taxon>
    </lineage>
</organism>
<keyword evidence="19" id="KW-1185">Reference proteome</keyword>
<evidence type="ECO:0000256" key="4">
    <source>
        <dbReference type="ARBA" id="ARBA00022448"/>
    </source>
</evidence>
<feature type="transmembrane region" description="Helical" evidence="15">
    <location>
        <begin position="538"/>
        <end position="562"/>
    </location>
</feature>
<evidence type="ECO:0000256" key="11">
    <source>
        <dbReference type="ARBA" id="ARBA00023065"/>
    </source>
</evidence>
<feature type="domain" description="FAD-binding FR-type" evidence="16">
    <location>
        <begin position="317"/>
        <end position="422"/>
    </location>
</feature>
<evidence type="ECO:0000313" key="19">
    <source>
        <dbReference type="Proteomes" id="UP000091857"/>
    </source>
</evidence>
<dbReference type="InterPro" id="IPR013112">
    <property type="entry name" value="FAD-bd_8"/>
</dbReference>
<accession>V9HYU6</accession>
<dbReference type="PROSITE" id="PS51384">
    <property type="entry name" value="FAD_FR"/>
    <property type="match status" value="1"/>
</dbReference>
<dbReference type="InterPro" id="IPR039261">
    <property type="entry name" value="FNR_nucleotide-bd"/>
</dbReference>
<keyword evidence="7" id="KW-0249">Electron transport</keyword>
<evidence type="ECO:0000256" key="5">
    <source>
        <dbReference type="ARBA" id="ARBA00022692"/>
    </source>
</evidence>
<keyword evidence="8 15" id="KW-1133">Transmembrane helix</keyword>
<dbReference type="SMR" id="V9HYU6"/>
<comment type="cofactor">
    <cofactor evidence="1">
        <name>FAD</name>
        <dbReference type="ChEBI" id="CHEBI:57692"/>
    </cofactor>
</comment>
<reference evidence="18 19" key="2">
    <citation type="submission" date="2016-02" db="EMBL/GenBank/DDBJ databases">
        <title>WGS assembly of Manihot esculenta.</title>
        <authorList>
            <person name="Bredeson J.V."/>
            <person name="Prochnik S.E."/>
            <person name="Lyons J.B."/>
            <person name="Schmutz J."/>
            <person name="Grimwood J."/>
            <person name="Vrebalov J."/>
            <person name="Bart R.S."/>
            <person name="Amuge T."/>
            <person name="Ferguson M.E."/>
            <person name="Green R."/>
            <person name="Putnam N."/>
            <person name="Stites J."/>
            <person name="Rounsley S."/>
            <person name="Rokhsar D.S."/>
        </authorList>
    </citation>
    <scope>NUCLEOTIDE SEQUENCE [LARGE SCALE GENOMIC DNA]</scope>
    <source>
        <strain evidence="19">cv. AM560-2</strain>
        <tissue evidence="18">Leaf</tissue>
    </source>
</reference>
<comment type="subcellular location">
    <subcellularLocation>
        <location evidence="2">Membrane</location>
        <topology evidence="2">Multi-pass membrane protein</topology>
    </subcellularLocation>
</comment>
<dbReference type="PANTHER" id="PTHR11972">
    <property type="entry name" value="NADPH OXIDASE"/>
    <property type="match status" value="1"/>
</dbReference>
<evidence type="ECO:0000256" key="12">
    <source>
        <dbReference type="ARBA" id="ARBA00023136"/>
    </source>
</evidence>
<dbReference type="GO" id="GO:0000293">
    <property type="term" value="F:ferric-chelate reductase activity"/>
    <property type="evidence" value="ECO:0000318"/>
    <property type="project" value="GO_Central"/>
</dbReference>
<dbReference type="PANTHER" id="PTHR11972:SF41">
    <property type="entry name" value="FERRIC REDUCTION OXIDASE 2"/>
    <property type="match status" value="1"/>
</dbReference>
<sequence>MGSPSHKQTDMLRAAMRLLIILILLGYLMLWFMMPTNTYRHIWLRHVRNKFNSAYFGLQGATLVLYSFPILLIAVLGCVYLHLGKRSDQNDFQSDGRKRSKLSKWKNPMIVKGPLGIVSGIELGFLFMFVALLIWSLSTYLHNGFATITPEGGEQVWEAKLDNASLRLGLIGNICLAVLFFPVTRGSSVLPLFGLTSESSIKHHIWVGHMVMMFFTAHGVGYIIYWAATNQLSEILKWGKAEISNVAGELSLLAGLGLWATTLSSIRRKMFELFFYTHHLYILFMIFFLLHVPISFACISLPGFYLFLVDRYLRFLQSRQRVRSVSARILPCETLEINFSKTPGLSYNPTSVLFVNVPSISKLQWHPFTITSNSNLESEMLSVVLKSEGSWSKKLYQMLSSPSSIDRLEVSVEGPYGPASTQFLRHDTLVMVSGGSGITPFISIIRELIFAATTYKCKTPQVILICAFKNSSYLTMLQLLLPICGTPSAISNLQLRIEVYITREKEPSINNSKLLRTIWFKPHPTDAPVSAILGPRSWLWLGAIISSSFVIFLIIIGLITRYYIYPIDHNTWKVFSYSFRSFLNMLVICICIAMTASAAVLRNKKQNEREANQIQNLEGCTPTRSSPELRLDDAERELESLPHQSIVQDTNVHYGRRPDLKSILVDCKGSSVGVLVSGPKKMRHEIATICSSGLASNLHFEFISFSW</sequence>
<keyword evidence="11" id="KW-0406">Ion transport</keyword>
<dbReference type="GO" id="GO:0006811">
    <property type="term" value="P:monoatomic ion transport"/>
    <property type="evidence" value="ECO:0007669"/>
    <property type="project" value="UniProtKB-KW"/>
</dbReference>
<dbReference type="InterPro" id="IPR013130">
    <property type="entry name" value="Fe3_Rdtase_TM_dom"/>
</dbReference>
<dbReference type="Pfam" id="PF01794">
    <property type="entry name" value="Ferric_reduct"/>
    <property type="match status" value="1"/>
</dbReference>
<dbReference type="EC" id="1.16.1.7" evidence="14"/>
<feature type="transmembrane region" description="Helical" evidence="15">
    <location>
        <begin position="12"/>
        <end position="34"/>
    </location>
</feature>
<evidence type="ECO:0000256" key="10">
    <source>
        <dbReference type="ARBA" id="ARBA00023004"/>
    </source>
</evidence>
<dbReference type="STRING" id="3983.V9HYU6"/>
<keyword evidence="10" id="KW-0408">Iron</keyword>
<evidence type="ECO:0000313" key="17">
    <source>
        <dbReference type="EMBL" id="ADR70886.1"/>
    </source>
</evidence>
<name>V9HYU6_MANES</name>
<keyword evidence="9 17" id="KW-0560">Oxidoreductase</keyword>
<dbReference type="FunFam" id="3.40.50.80:FF:000039">
    <property type="entry name" value="Ferric reduction oxidase 3"/>
    <property type="match status" value="1"/>
</dbReference>
<dbReference type="GO" id="GO:0005886">
    <property type="term" value="C:plasma membrane"/>
    <property type="evidence" value="ECO:0000318"/>
    <property type="project" value="GO_Central"/>
</dbReference>
<evidence type="ECO:0000256" key="13">
    <source>
        <dbReference type="ARBA" id="ARBA00050970"/>
    </source>
</evidence>
<feature type="transmembrane region" description="Helical" evidence="15">
    <location>
        <begin position="246"/>
        <end position="263"/>
    </location>
</feature>
<dbReference type="GO" id="GO:0140618">
    <property type="term" value="F:ferric-chelate reductase (NADH) activity"/>
    <property type="evidence" value="ECO:0007669"/>
    <property type="project" value="UniProtKB-EC"/>
</dbReference>
<dbReference type="Pfam" id="PF08022">
    <property type="entry name" value="FAD_binding_8"/>
    <property type="match status" value="1"/>
</dbReference>
<dbReference type="AlphaFoldDB" id="V9HYU6"/>
<dbReference type="EMBL" id="CM004387">
    <property type="protein sequence ID" value="OAY62259.1"/>
    <property type="molecule type" value="Genomic_DNA"/>
</dbReference>
<evidence type="ECO:0000259" key="16">
    <source>
        <dbReference type="PROSITE" id="PS51384"/>
    </source>
</evidence>
<evidence type="ECO:0000256" key="3">
    <source>
        <dbReference type="ARBA" id="ARBA00006278"/>
    </source>
</evidence>
<keyword evidence="6" id="KW-0479">Metal-binding</keyword>
<dbReference type="SFLD" id="SFLDS00052">
    <property type="entry name" value="Ferric_Reductase_Domain"/>
    <property type="match status" value="1"/>
</dbReference>
<dbReference type="SUPFAM" id="SSF52343">
    <property type="entry name" value="Ferredoxin reductase-like, C-terminal NADP-linked domain"/>
    <property type="match status" value="1"/>
</dbReference>
<feature type="transmembrane region" description="Helical" evidence="15">
    <location>
        <begin position="582"/>
        <end position="601"/>
    </location>
</feature>
<dbReference type="InterPro" id="IPR050369">
    <property type="entry name" value="RBOH/FRE"/>
</dbReference>
<protein>
    <recommendedName>
        <fullName evidence="14">ferric-chelate reductase (NADH)</fullName>
        <ecNumber evidence="14">1.16.1.7</ecNumber>
    </recommendedName>
</protein>
<keyword evidence="12 15" id="KW-0472">Membrane</keyword>
<dbReference type="Gene3D" id="3.40.50.80">
    <property type="entry name" value="Nucleotide-binding domain of ferredoxin-NADP reductase (FNR) module"/>
    <property type="match status" value="2"/>
</dbReference>
<evidence type="ECO:0000256" key="7">
    <source>
        <dbReference type="ARBA" id="ARBA00022982"/>
    </source>
</evidence>
<reference evidence="17" key="1">
    <citation type="submission" date="2010-11" db="EMBL/GenBank/DDBJ databases">
        <title>Cloning of a cDNA encoding a ferric reductase oxidase (FRO) from Cassava (Manihot esculenta Crantz).</title>
        <authorList>
            <person name="Zou Z."/>
        </authorList>
    </citation>
    <scope>NUCLEOTIDE SEQUENCE</scope>
</reference>
<evidence type="ECO:0000256" key="2">
    <source>
        <dbReference type="ARBA" id="ARBA00004141"/>
    </source>
</evidence>
<feature type="transmembrane region" description="Helical" evidence="15">
    <location>
        <begin position="205"/>
        <end position="226"/>
    </location>
</feature>
<evidence type="ECO:0000256" key="8">
    <source>
        <dbReference type="ARBA" id="ARBA00022989"/>
    </source>
</evidence>
<evidence type="ECO:0000256" key="6">
    <source>
        <dbReference type="ARBA" id="ARBA00022723"/>
    </source>
</evidence>
<evidence type="ECO:0000256" key="9">
    <source>
        <dbReference type="ARBA" id="ARBA00023002"/>
    </source>
</evidence>
<gene>
    <name evidence="17" type="primary">FRO1</name>
    <name evidence="18" type="ORF">MANES_01G254300</name>
</gene>